<dbReference type="Proteomes" id="UP000033123">
    <property type="component" value="Chromosome"/>
</dbReference>
<evidence type="ECO:0000313" key="1">
    <source>
        <dbReference type="EMBL" id="AKB36403.1"/>
    </source>
</evidence>
<dbReference type="EMBL" id="CP009508">
    <property type="protein sequence ID" value="AKB36403.1"/>
    <property type="molecule type" value="Genomic_DNA"/>
</dbReference>
<organism evidence="1 2">
    <name type="scientific">Methanosarcina siciliae C2J</name>
    <dbReference type="NCBI Taxonomy" id="1434118"/>
    <lineage>
        <taxon>Archaea</taxon>
        <taxon>Methanobacteriati</taxon>
        <taxon>Methanobacteriota</taxon>
        <taxon>Stenosarchaea group</taxon>
        <taxon>Methanomicrobia</taxon>
        <taxon>Methanosarcinales</taxon>
        <taxon>Methanosarcinaceae</taxon>
        <taxon>Methanosarcina</taxon>
    </lineage>
</organism>
<dbReference type="AlphaFoldDB" id="A0A0E3PPC5"/>
<evidence type="ECO:0000313" key="2">
    <source>
        <dbReference type="Proteomes" id="UP000033123"/>
    </source>
</evidence>
<gene>
    <name evidence="1" type="ORF">MSSAC_1813</name>
</gene>
<name>A0A0E3PPC5_9EURY</name>
<protein>
    <submittedName>
        <fullName evidence="1">Uncharacterized protein</fullName>
    </submittedName>
</protein>
<reference evidence="1 2" key="1">
    <citation type="submission" date="2014-07" db="EMBL/GenBank/DDBJ databases">
        <title>Methanogenic archaea and the global carbon cycle.</title>
        <authorList>
            <person name="Henriksen J.R."/>
            <person name="Luke J."/>
            <person name="Reinhart S."/>
            <person name="Benedict M.N."/>
            <person name="Youngblut N.D."/>
            <person name="Metcalf M.E."/>
            <person name="Whitaker R.J."/>
            <person name="Metcalf W.W."/>
        </authorList>
    </citation>
    <scope>NUCLEOTIDE SEQUENCE [LARGE SCALE GENOMIC DNA]</scope>
    <source>
        <strain evidence="1 2">C2J</strain>
    </source>
</reference>
<dbReference type="KEGG" id="msj:MSSAC_1813"/>
<dbReference type="HOGENOM" id="CLU_2820957_0_0_2"/>
<proteinExistence type="predicted"/>
<sequence>MLKFELYKTLPCQLCCIEDVVICQQQIWADKKSRAVTLWPSEWVHDLDPADGSGREQSKFQIGDAD</sequence>
<accession>A0A0E3PPC5</accession>